<proteinExistence type="predicted"/>
<feature type="region of interest" description="Disordered" evidence="3">
    <location>
        <begin position="1"/>
        <end position="30"/>
    </location>
</feature>
<accession>A0A7S4W1K6</accession>
<protein>
    <submittedName>
        <fullName evidence="4">Uncharacterized protein</fullName>
    </submittedName>
</protein>
<sequence length="368" mass="39786">MTAGKINWTKISAKPDPQHGAPCSRSSHGLSISPDGSRVFLYGGEHVARTPLEPSQSLWSCDCENNEWSWRNLSAAIGSSAPSPRVAHAQAIVNDRVYIFGGRSGISMNESPLNDLWALDTSDGVGNEKWVGPIEPSTSSSSDEPPEHRSFHKMISVGTDLYVFGGCGSSGRLNDLHKFDTIHQTWSNLGKAHLLKGRGGANLIYLKDGHCLIVVAGFVGSESNDGQKFILSTEEEEKGTWDDSLLEGLDNLRPRSVCISASFHHDDAATDDNVALIFGGEVNPSELGHEGAGGFENDLILLDGKTGALKETIKAAEEKNWPEPRGWSDGTSISTADKGRSLYLFGGLTGDDQNPKRLDDFWCCDIKM</sequence>
<dbReference type="Gene3D" id="2.120.10.80">
    <property type="entry name" value="Kelch-type beta propeller"/>
    <property type="match status" value="2"/>
</dbReference>
<dbReference type="EMBL" id="HBNS01025286">
    <property type="protein sequence ID" value="CAE4616824.1"/>
    <property type="molecule type" value="Transcribed_RNA"/>
</dbReference>
<dbReference type="GO" id="GO:0005829">
    <property type="term" value="C:cytosol"/>
    <property type="evidence" value="ECO:0007669"/>
    <property type="project" value="TreeGrafter"/>
</dbReference>
<evidence type="ECO:0000313" key="4">
    <source>
        <dbReference type="EMBL" id="CAE4616824.1"/>
    </source>
</evidence>
<dbReference type="Pfam" id="PF24681">
    <property type="entry name" value="Kelch_KLHDC2_KLHL20_DRC7"/>
    <property type="match status" value="2"/>
</dbReference>
<dbReference type="PANTHER" id="PTHR47435:SF4">
    <property type="entry name" value="KELCH REPEAT PROTEIN (AFU_ORTHOLOGUE AFUA_5G12780)"/>
    <property type="match status" value="1"/>
</dbReference>
<dbReference type="GO" id="GO:0019760">
    <property type="term" value="P:glucosinolate metabolic process"/>
    <property type="evidence" value="ECO:0007669"/>
    <property type="project" value="UniProtKB-ARBA"/>
</dbReference>
<evidence type="ECO:0000256" key="2">
    <source>
        <dbReference type="ARBA" id="ARBA00023004"/>
    </source>
</evidence>
<dbReference type="InterPro" id="IPR015915">
    <property type="entry name" value="Kelch-typ_b-propeller"/>
</dbReference>
<organism evidence="4">
    <name type="scientific">Ditylum brightwellii</name>
    <dbReference type="NCBI Taxonomy" id="49249"/>
    <lineage>
        <taxon>Eukaryota</taxon>
        <taxon>Sar</taxon>
        <taxon>Stramenopiles</taxon>
        <taxon>Ochrophyta</taxon>
        <taxon>Bacillariophyta</taxon>
        <taxon>Mediophyceae</taxon>
        <taxon>Lithodesmiophycidae</taxon>
        <taxon>Lithodesmiales</taxon>
        <taxon>Lithodesmiaceae</taxon>
        <taxon>Ditylum</taxon>
    </lineage>
</organism>
<dbReference type="SUPFAM" id="SSF117281">
    <property type="entry name" value="Kelch motif"/>
    <property type="match status" value="1"/>
</dbReference>
<gene>
    <name evidence="4" type="ORF">DBRI00130_LOCUS19945</name>
</gene>
<reference evidence="4" key="1">
    <citation type="submission" date="2021-01" db="EMBL/GenBank/DDBJ databases">
        <authorList>
            <person name="Corre E."/>
            <person name="Pelletier E."/>
            <person name="Niang G."/>
            <person name="Scheremetjew M."/>
            <person name="Finn R."/>
            <person name="Kale V."/>
            <person name="Holt S."/>
            <person name="Cochrane G."/>
            <person name="Meng A."/>
            <person name="Brown T."/>
            <person name="Cohen L."/>
        </authorList>
    </citation>
    <scope>NUCLEOTIDE SEQUENCE</scope>
    <source>
        <strain evidence="4">GSO104</strain>
    </source>
</reference>
<keyword evidence="2" id="KW-0408">Iron</keyword>
<keyword evidence="1" id="KW-0677">Repeat</keyword>
<dbReference type="PANTHER" id="PTHR47435">
    <property type="entry name" value="KELCH REPEAT PROTEIN (AFU_ORTHOLOGUE AFUA_5G12780)"/>
    <property type="match status" value="1"/>
</dbReference>
<name>A0A7S4W1K6_9STRA</name>
<dbReference type="GO" id="GO:0030234">
    <property type="term" value="F:enzyme regulator activity"/>
    <property type="evidence" value="ECO:0007669"/>
    <property type="project" value="TreeGrafter"/>
</dbReference>
<evidence type="ECO:0000256" key="3">
    <source>
        <dbReference type="SAM" id="MobiDB-lite"/>
    </source>
</evidence>
<evidence type="ECO:0000256" key="1">
    <source>
        <dbReference type="ARBA" id="ARBA00022737"/>
    </source>
</evidence>
<dbReference type="AlphaFoldDB" id="A0A7S4W1K6"/>